<dbReference type="GeneID" id="20646474"/>
<evidence type="ECO:0000313" key="4">
    <source>
        <dbReference type="Proteomes" id="UP000002640"/>
    </source>
</evidence>
<dbReference type="PANTHER" id="PTHR46599:SF3">
    <property type="entry name" value="PIGGYBAC TRANSPOSABLE ELEMENT-DERIVED PROTEIN 4"/>
    <property type="match status" value="1"/>
</dbReference>
<dbReference type="SMR" id="G4ZIA8"/>
<feature type="region of interest" description="Disordered" evidence="1">
    <location>
        <begin position="156"/>
        <end position="237"/>
    </location>
</feature>
<feature type="region of interest" description="Disordered" evidence="1">
    <location>
        <begin position="81"/>
        <end position="114"/>
    </location>
</feature>
<dbReference type="InParanoid" id="G4ZIA8"/>
<feature type="compositionally biased region" description="Low complexity" evidence="1">
    <location>
        <begin position="122"/>
        <end position="138"/>
    </location>
</feature>
<protein>
    <recommendedName>
        <fullName evidence="2">PiggyBac transposable element-derived protein domain-containing protein</fullName>
    </recommendedName>
</protein>
<sequence length="545" mass="59044">MVAPVGKTPRHTLTPAEKKKCLEALRRERRLRRAEEKEARARAAAVAPPKTMAAAAANANLASAEAKQAVAEATTAVAEAIPGADEEGAAPAEPKATGKTRKAPTRKKVPDQTLAMWRSGPASAATAARAQDAAPAAVASEVAGAMASIVATIVEEATPVDGATPRVAPDSVTSSTRPGTKPSSSGKRKRVETTESRKRRRRILDEDSADDEGDNDEEVDSSEEAGVSADAAGVGARVDVSLDCVVDGDPNLMDDGAAACTGINSDENPDVREEPEDKEDAEDDDSWDGDWDISQLTDEESEEEREELPESVCSSAAMDTKYITAMRNIGWEYGESKFGPDPTYADLYDGPYGPTPSVLEVAEDPLALLFYFMPPKLCAQIAQQRKSGGEVKDLGDIRRRLAGVKDIEAYEVLQVMGLLIARVLAPIRKGIAAHWSVAKVGTMPANRCSLFMSKNRFFHIMVYMHLSNNKSPKAKTDRAWKIRPVVDVLQRTFACGYRVPPIISFDEATLPSRSRYNPTRQFNKDKPHKWGRRCSSLRVPRQLTA</sequence>
<dbReference type="EMBL" id="JH159154">
    <property type="protein sequence ID" value="EGZ18745.1"/>
    <property type="molecule type" value="Genomic_DNA"/>
</dbReference>
<dbReference type="Proteomes" id="UP000002640">
    <property type="component" value="Unassembled WGS sequence"/>
</dbReference>
<gene>
    <name evidence="3" type="ORF">PHYSODRAFT_332488</name>
</gene>
<reference evidence="3 4" key="1">
    <citation type="journal article" date="2006" name="Science">
        <title>Phytophthora genome sequences uncover evolutionary origins and mechanisms of pathogenesis.</title>
        <authorList>
            <person name="Tyler B.M."/>
            <person name="Tripathy S."/>
            <person name="Zhang X."/>
            <person name="Dehal P."/>
            <person name="Jiang R.H."/>
            <person name="Aerts A."/>
            <person name="Arredondo F.D."/>
            <person name="Baxter L."/>
            <person name="Bensasson D."/>
            <person name="Beynon J.L."/>
            <person name="Chapman J."/>
            <person name="Damasceno C.M."/>
            <person name="Dorrance A.E."/>
            <person name="Dou D."/>
            <person name="Dickerman A.W."/>
            <person name="Dubchak I.L."/>
            <person name="Garbelotto M."/>
            <person name="Gijzen M."/>
            <person name="Gordon S.G."/>
            <person name="Govers F."/>
            <person name="Grunwald N.J."/>
            <person name="Huang W."/>
            <person name="Ivors K.L."/>
            <person name="Jones R.W."/>
            <person name="Kamoun S."/>
            <person name="Krampis K."/>
            <person name="Lamour K.H."/>
            <person name="Lee M.K."/>
            <person name="McDonald W.H."/>
            <person name="Medina M."/>
            <person name="Meijer H.J."/>
            <person name="Nordberg E.K."/>
            <person name="Maclean D.J."/>
            <person name="Ospina-Giraldo M.D."/>
            <person name="Morris P.F."/>
            <person name="Phuntumart V."/>
            <person name="Putnam N.H."/>
            <person name="Rash S."/>
            <person name="Rose J.K."/>
            <person name="Sakihama Y."/>
            <person name="Salamov A.A."/>
            <person name="Savidor A."/>
            <person name="Scheuring C.F."/>
            <person name="Smith B.M."/>
            <person name="Sobral B.W."/>
            <person name="Terry A."/>
            <person name="Torto-Alalibo T.A."/>
            <person name="Win J."/>
            <person name="Xu Z."/>
            <person name="Zhang H."/>
            <person name="Grigoriev I.V."/>
            <person name="Rokhsar D.S."/>
            <person name="Boore J.L."/>
        </authorList>
    </citation>
    <scope>NUCLEOTIDE SEQUENCE [LARGE SCALE GENOMIC DNA]</scope>
    <source>
        <strain evidence="3 4">P6497</strain>
    </source>
</reference>
<dbReference type="OMA" id="NIGWEYG"/>
<feature type="domain" description="PiggyBac transposable element-derived protein" evidence="2">
    <location>
        <begin position="364"/>
        <end position="534"/>
    </location>
</feature>
<name>G4ZIA8_PHYSP</name>
<feature type="compositionally biased region" description="Polar residues" evidence="1">
    <location>
        <begin position="171"/>
        <end position="185"/>
    </location>
</feature>
<dbReference type="PANTHER" id="PTHR46599">
    <property type="entry name" value="PIGGYBAC TRANSPOSABLE ELEMENT-DERIVED PROTEIN 4"/>
    <property type="match status" value="1"/>
</dbReference>
<dbReference type="InterPro" id="IPR029526">
    <property type="entry name" value="PGBD"/>
</dbReference>
<organism evidence="3 4">
    <name type="scientific">Phytophthora sojae (strain P6497)</name>
    <name type="common">Soybean stem and root rot agent</name>
    <name type="synonym">Phytophthora megasperma f. sp. glycines</name>
    <dbReference type="NCBI Taxonomy" id="1094619"/>
    <lineage>
        <taxon>Eukaryota</taxon>
        <taxon>Sar</taxon>
        <taxon>Stramenopiles</taxon>
        <taxon>Oomycota</taxon>
        <taxon>Peronosporomycetes</taxon>
        <taxon>Peronosporales</taxon>
        <taxon>Peronosporaceae</taxon>
        <taxon>Phytophthora</taxon>
    </lineage>
</organism>
<accession>G4ZIA8</accession>
<feature type="region of interest" description="Disordered" evidence="1">
    <location>
        <begin position="1"/>
        <end position="23"/>
    </location>
</feature>
<feature type="region of interest" description="Disordered" evidence="1">
    <location>
        <begin position="256"/>
        <end position="313"/>
    </location>
</feature>
<feature type="compositionally biased region" description="Basic residues" evidence="1">
    <location>
        <begin position="98"/>
        <end position="107"/>
    </location>
</feature>
<dbReference type="KEGG" id="psoj:PHYSODRAFT_332488"/>
<evidence type="ECO:0000256" key="1">
    <source>
        <dbReference type="SAM" id="MobiDB-lite"/>
    </source>
</evidence>
<feature type="region of interest" description="Disordered" evidence="1">
    <location>
        <begin position="119"/>
        <end position="138"/>
    </location>
</feature>
<feature type="compositionally biased region" description="Acidic residues" evidence="1">
    <location>
        <begin position="273"/>
        <end position="309"/>
    </location>
</feature>
<proteinExistence type="predicted"/>
<keyword evidence="4" id="KW-1185">Reference proteome</keyword>
<feature type="compositionally biased region" description="Low complexity" evidence="1">
    <location>
        <begin position="81"/>
        <end position="97"/>
    </location>
</feature>
<evidence type="ECO:0000259" key="2">
    <source>
        <dbReference type="Pfam" id="PF13843"/>
    </source>
</evidence>
<feature type="compositionally biased region" description="Low complexity" evidence="1">
    <location>
        <begin position="224"/>
        <end position="237"/>
    </location>
</feature>
<dbReference type="Pfam" id="PF13843">
    <property type="entry name" value="DDE_Tnp_1_7"/>
    <property type="match status" value="1"/>
</dbReference>
<dbReference type="AlphaFoldDB" id="G4ZIA8"/>
<evidence type="ECO:0000313" key="3">
    <source>
        <dbReference type="EMBL" id="EGZ18745.1"/>
    </source>
</evidence>
<dbReference type="RefSeq" id="XP_009527803.1">
    <property type="nucleotide sequence ID" value="XM_009529508.1"/>
</dbReference>
<feature type="compositionally biased region" description="Acidic residues" evidence="1">
    <location>
        <begin position="206"/>
        <end position="223"/>
    </location>
</feature>